<dbReference type="PRINTS" id="PR00046">
    <property type="entry name" value="SIGMA70FCT"/>
</dbReference>
<dbReference type="GO" id="GO:0016987">
    <property type="term" value="F:sigma factor activity"/>
    <property type="evidence" value="ECO:0007669"/>
    <property type="project" value="UniProtKB-KW"/>
</dbReference>
<keyword evidence="3 5" id="KW-0238">DNA-binding</keyword>
<dbReference type="InterPro" id="IPR012337">
    <property type="entry name" value="RNaseH-like_sf"/>
</dbReference>
<dbReference type="SUPFAM" id="SSF88659">
    <property type="entry name" value="Sigma3 and sigma4 domains of RNA polymerase sigma factors"/>
    <property type="match status" value="2"/>
</dbReference>
<dbReference type="InterPro" id="IPR013324">
    <property type="entry name" value="RNA_pol_sigma_r3/r4-like"/>
</dbReference>
<evidence type="ECO:0000256" key="1">
    <source>
        <dbReference type="ARBA" id="ARBA00023015"/>
    </source>
</evidence>
<dbReference type="InterPro" id="IPR000943">
    <property type="entry name" value="RNA_pol_sigma70"/>
</dbReference>
<dbReference type="EMBL" id="AP012547">
    <property type="protein sequence ID" value="BAO27963.1"/>
    <property type="molecule type" value="Genomic_DNA"/>
</dbReference>
<evidence type="ECO:0000256" key="5">
    <source>
        <dbReference type="RuleBase" id="RU362124"/>
    </source>
</evidence>
<evidence type="ECO:0000259" key="6">
    <source>
        <dbReference type="PROSITE" id="PS00715"/>
    </source>
</evidence>
<gene>
    <name evidence="8" type="ORF">SUTH_00143</name>
</gene>
<dbReference type="Gene3D" id="3.30.420.10">
    <property type="entry name" value="Ribonuclease H-like superfamily/Ribonuclease H"/>
    <property type="match status" value="1"/>
</dbReference>
<dbReference type="PANTHER" id="PTHR30385">
    <property type="entry name" value="SIGMA FACTOR F FLAGELLAR"/>
    <property type="match status" value="1"/>
</dbReference>
<evidence type="ECO:0000313" key="8">
    <source>
        <dbReference type="EMBL" id="BAO27963.1"/>
    </source>
</evidence>
<keyword evidence="2 5" id="KW-0731">Sigma factor</keyword>
<dbReference type="Gene3D" id="1.20.140.160">
    <property type="match status" value="1"/>
</dbReference>
<proteinExistence type="inferred from homology"/>
<feature type="domain" description="RNA polymerase sigma-70" evidence="7">
    <location>
        <begin position="417"/>
        <end position="443"/>
    </location>
</feature>
<dbReference type="GO" id="GO:0003899">
    <property type="term" value="F:DNA-directed RNA polymerase activity"/>
    <property type="evidence" value="ECO:0007669"/>
    <property type="project" value="InterPro"/>
</dbReference>
<dbReference type="CDD" id="cd06141">
    <property type="entry name" value="WRN_exo"/>
    <property type="match status" value="1"/>
</dbReference>
<dbReference type="NCBIfam" id="NF005413">
    <property type="entry name" value="PRK06986.1"/>
    <property type="match status" value="1"/>
</dbReference>
<dbReference type="STRING" id="1223802.SUTH_00143"/>
<dbReference type="InterPro" id="IPR002562">
    <property type="entry name" value="3'-5'_exonuclease_dom"/>
</dbReference>
<organism evidence="8 9">
    <name type="scientific">Sulfuritalea hydrogenivorans sk43H</name>
    <dbReference type="NCBI Taxonomy" id="1223802"/>
    <lineage>
        <taxon>Bacteria</taxon>
        <taxon>Pseudomonadati</taxon>
        <taxon>Pseudomonadota</taxon>
        <taxon>Betaproteobacteria</taxon>
        <taxon>Nitrosomonadales</taxon>
        <taxon>Sterolibacteriaceae</taxon>
        <taxon>Sulfuritalea</taxon>
    </lineage>
</organism>
<evidence type="ECO:0000259" key="7">
    <source>
        <dbReference type="PROSITE" id="PS00716"/>
    </source>
</evidence>
<dbReference type="InterPro" id="IPR036397">
    <property type="entry name" value="RNaseH_sf"/>
</dbReference>
<accession>W0SDZ9</accession>
<dbReference type="PANTHER" id="PTHR30385:SF7">
    <property type="entry name" value="RNA POLYMERASE SIGMA FACTOR FLIA"/>
    <property type="match status" value="1"/>
</dbReference>
<evidence type="ECO:0000256" key="3">
    <source>
        <dbReference type="ARBA" id="ARBA00023125"/>
    </source>
</evidence>
<name>W0SDZ9_9PROT</name>
<dbReference type="InterPro" id="IPR013325">
    <property type="entry name" value="RNA_pol_sigma_r2"/>
</dbReference>
<dbReference type="InterPro" id="IPR014284">
    <property type="entry name" value="RNA_pol_sigma-70_dom"/>
</dbReference>
<dbReference type="KEGG" id="shd:SUTH_00143"/>
<dbReference type="Pfam" id="PF04539">
    <property type="entry name" value="Sigma70_r3"/>
    <property type="match status" value="1"/>
</dbReference>
<dbReference type="Pfam" id="PF01612">
    <property type="entry name" value="DNA_pol_A_exo1"/>
    <property type="match status" value="1"/>
</dbReference>
<dbReference type="PROSITE" id="PS00715">
    <property type="entry name" value="SIGMA70_1"/>
    <property type="match status" value="1"/>
</dbReference>
<sequence length="466" mass="50886">MTCEYTLDTSPDIGLAAELPLYQGIAIADVVLVASAEAAAEALRVLLAQEVMGFDTESKPTFNKGEASTGPHLIQLATESRVYLFQVDRLVDPAGMKAILEAKRILKVGFGLDSDLAQLRSRLGIEAQGVLDLSRVLRGEQRHHTLGAKTAVAKYFGQRLQKSKRTTTSNWGNPRLTERQMLYAANDAQVALRVYHAARLSDPSLGEALRGDGARPREMSDAESRQLIARHTPMVRQIAQGLAKGLPSSVATEDLIQDGLLGLMDAVIRSSREVTERQFEKYIAQRVRGAMLDGLRATDGGTRRVRREMRRVEVAIHQLGHRLGRAPREGEVADALGMPIAEYQRLLQESHGYSLISLDDLGGDADSDYLEQCASSQQDPLVVLQRAAFRAALGGALGALPDQEQAVVARYYGEGRTMREIGELLDISEGRVSQIHSQAIARLRVAVIGGEPERSVLAPRRKARSA</sequence>
<dbReference type="CDD" id="cd06171">
    <property type="entry name" value="Sigma70_r4"/>
    <property type="match status" value="1"/>
</dbReference>
<evidence type="ECO:0000313" key="9">
    <source>
        <dbReference type="Proteomes" id="UP000031637"/>
    </source>
</evidence>
<reference evidence="8 9" key="1">
    <citation type="journal article" date="2014" name="Syst. Appl. Microbiol.">
        <title>Complete genomes of freshwater sulfur oxidizers Sulfuricella denitrificans skB26 and Sulfuritalea hydrogenivorans sk43H: genetic insights into the sulfur oxidation pathway of betaproteobacteria.</title>
        <authorList>
            <person name="Watanabe T."/>
            <person name="Kojima H."/>
            <person name="Fukui M."/>
        </authorList>
    </citation>
    <scope>NUCLEOTIDE SEQUENCE [LARGE SCALE GENOMIC DNA]</scope>
    <source>
        <strain evidence="8">DSM22779</strain>
    </source>
</reference>
<dbReference type="SUPFAM" id="SSF88946">
    <property type="entry name" value="Sigma2 domain of RNA polymerase sigma factors"/>
    <property type="match status" value="1"/>
</dbReference>
<dbReference type="GO" id="GO:0006352">
    <property type="term" value="P:DNA-templated transcription initiation"/>
    <property type="evidence" value="ECO:0007669"/>
    <property type="project" value="InterPro"/>
</dbReference>
<dbReference type="InterPro" id="IPR007624">
    <property type="entry name" value="RNA_pol_sigma70_r3"/>
</dbReference>
<dbReference type="AlphaFoldDB" id="W0SDZ9"/>
<evidence type="ECO:0000256" key="4">
    <source>
        <dbReference type="ARBA" id="ARBA00023163"/>
    </source>
</evidence>
<dbReference type="SMART" id="SM00474">
    <property type="entry name" value="35EXOc"/>
    <property type="match status" value="1"/>
</dbReference>
<dbReference type="NCBIfam" id="TIGR02479">
    <property type="entry name" value="FliA_WhiG"/>
    <property type="match status" value="1"/>
</dbReference>
<dbReference type="Pfam" id="PF04542">
    <property type="entry name" value="Sigma70_r2"/>
    <property type="match status" value="1"/>
</dbReference>
<comment type="similarity">
    <text evidence="5">Belongs to the sigma-70 factor family.</text>
</comment>
<dbReference type="InterPro" id="IPR007630">
    <property type="entry name" value="RNA_pol_sigma70_r4"/>
</dbReference>
<dbReference type="InterPro" id="IPR012845">
    <property type="entry name" value="RNA_pol_sigma_FliA_WhiG"/>
</dbReference>
<protein>
    <recommendedName>
        <fullName evidence="5">RNA polymerase sigma factor</fullName>
    </recommendedName>
</protein>
<dbReference type="Pfam" id="PF04545">
    <property type="entry name" value="Sigma70_r4"/>
    <property type="match status" value="1"/>
</dbReference>
<feature type="domain" description="RNA polymerase sigma-70" evidence="6">
    <location>
        <begin position="254"/>
        <end position="267"/>
    </location>
</feature>
<dbReference type="GO" id="GO:0008408">
    <property type="term" value="F:3'-5' exonuclease activity"/>
    <property type="evidence" value="ECO:0007669"/>
    <property type="project" value="InterPro"/>
</dbReference>
<dbReference type="Proteomes" id="UP000031637">
    <property type="component" value="Chromosome"/>
</dbReference>
<keyword evidence="9" id="KW-1185">Reference proteome</keyword>
<keyword evidence="1 5" id="KW-0805">Transcription regulation</keyword>
<dbReference type="HOGENOM" id="CLU_586506_0_0_4"/>
<dbReference type="GO" id="GO:0003677">
    <property type="term" value="F:DNA binding"/>
    <property type="evidence" value="ECO:0007669"/>
    <property type="project" value="UniProtKB-KW"/>
</dbReference>
<dbReference type="NCBIfam" id="TIGR02937">
    <property type="entry name" value="sigma70-ECF"/>
    <property type="match status" value="1"/>
</dbReference>
<dbReference type="SUPFAM" id="SSF53098">
    <property type="entry name" value="Ribonuclease H-like"/>
    <property type="match status" value="1"/>
</dbReference>
<dbReference type="PROSITE" id="PS00716">
    <property type="entry name" value="SIGMA70_2"/>
    <property type="match status" value="1"/>
</dbReference>
<keyword evidence="4 5" id="KW-0804">Transcription</keyword>
<dbReference type="Gene3D" id="1.10.1740.10">
    <property type="match status" value="1"/>
</dbReference>
<evidence type="ECO:0000256" key="2">
    <source>
        <dbReference type="ARBA" id="ARBA00023082"/>
    </source>
</evidence>
<comment type="function">
    <text evidence="5">Sigma factors are initiation factors that promote the attachment of RNA polymerase to specific initiation sites and are then released.</text>
</comment>
<dbReference type="InterPro" id="IPR007627">
    <property type="entry name" value="RNA_pol_sigma70_r2"/>
</dbReference>